<dbReference type="InterPro" id="IPR027417">
    <property type="entry name" value="P-loop_NTPase"/>
</dbReference>
<dbReference type="InterPro" id="IPR019734">
    <property type="entry name" value="TPR_rpt"/>
</dbReference>
<dbReference type="Proteomes" id="UP000282454">
    <property type="component" value="Unassembled WGS sequence"/>
</dbReference>
<evidence type="ECO:0000313" key="3">
    <source>
        <dbReference type="Proteomes" id="UP000282454"/>
    </source>
</evidence>
<dbReference type="PRINTS" id="PR00364">
    <property type="entry name" value="DISEASERSIST"/>
</dbReference>
<dbReference type="Pfam" id="PF13424">
    <property type="entry name" value="TPR_12"/>
    <property type="match status" value="2"/>
</dbReference>
<evidence type="ECO:0000313" key="2">
    <source>
        <dbReference type="EMBL" id="RLK57977.1"/>
    </source>
</evidence>
<dbReference type="Gene3D" id="1.25.40.10">
    <property type="entry name" value="Tetratricopeptide repeat domain"/>
    <property type="match status" value="1"/>
</dbReference>
<dbReference type="SUPFAM" id="SSF52540">
    <property type="entry name" value="P-loop containing nucleoside triphosphate hydrolases"/>
    <property type="match status" value="1"/>
</dbReference>
<dbReference type="RefSeq" id="WP_121392469.1">
    <property type="nucleotide sequence ID" value="NZ_RCDD01000003.1"/>
</dbReference>
<sequence length="702" mass="76250">MDDVPGLVVSNTLSGTVFGSVVQAGVVTVAVGAVPVLPRQLPAATPHFVGRHAELAELDRLVDGAANAVVVSAVDGTAGIGKTALALRWANAVEHRFPDGQLYADLVGFGLREPVSCAAVLDGFLMALGVQAAQVPAGLNAKCGLYRSLLRGRRVMIVLDNARDSGHVRPLLPGTAGSLVLVTSRNAMDGLVARDGAWRLPLGLLTHEDVLALLERRLGVARVARERNAALALARRCAGLPLALSIVAARAASRPDVRLVDLAEELADEDAVLDGLDLHESDVDVRTVFSWSYRALSPQVKEVFRLLGLHRSTDITGTAVASLAGQPVRRARGHLDRLVAAGLLERHGAGRYRMHDLMRVYAAELSRSLDAEDRSAALHRLFDHYAHSAWSADEQLYPYRGGTPPGGPRDGAIIDAPTDYDSALQWFTAEHATLVTAVEHAAAAGFDAHAWHLSRWLSTYLDRSGHWEDYVGVLRAAADAATRLGDRTMLAQTLRRLGRATLLRREFDEALSCCARALRIHQETGDREGMARAYRNIAMIHQERGDYDGALANATRSRDLFRLTGNRSGEARALHALAWCGAESGQYAQALVHSRSAIGMFESLEAADHQGEASAVEVQAYVLHRTGHREECVAHYRRAIRLWRRLGNRFYEAGTLKRLGVVYRELGDVDSARDAWSRAAEIFTELGHDDAEVVRRGLAELD</sequence>
<dbReference type="SMART" id="SM00028">
    <property type="entry name" value="TPR"/>
    <property type="match status" value="5"/>
</dbReference>
<dbReference type="OrthoDB" id="581105at2"/>
<feature type="repeat" description="TPR" evidence="1">
    <location>
        <begin position="491"/>
        <end position="524"/>
    </location>
</feature>
<dbReference type="Gene3D" id="3.40.50.300">
    <property type="entry name" value="P-loop containing nucleotide triphosphate hydrolases"/>
    <property type="match status" value="1"/>
</dbReference>
<keyword evidence="3" id="KW-1185">Reference proteome</keyword>
<reference evidence="2 3" key="1">
    <citation type="submission" date="2018-10" db="EMBL/GenBank/DDBJ databases">
        <title>Genomic Encyclopedia of Archaeal and Bacterial Type Strains, Phase II (KMG-II): from individual species to whole genera.</title>
        <authorList>
            <person name="Goeker M."/>
        </authorList>
    </citation>
    <scope>NUCLEOTIDE SEQUENCE [LARGE SCALE GENOMIC DNA]</scope>
    <source>
        <strain evidence="2 3">DSM 45657</strain>
    </source>
</reference>
<name>A0A421B0U0_9PSEU</name>
<dbReference type="PROSITE" id="PS50005">
    <property type="entry name" value="TPR"/>
    <property type="match status" value="2"/>
</dbReference>
<dbReference type="PANTHER" id="PTHR47691">
    <property type="entry name" value="REGULATOR-RELATED"/>
    <property type="match status" value="1"/>
</dbReference>
<dbReference type="PANTHER" id="PTHR47691:SF3">
    <property type="entry name" value="HTH-TYPE TRANSCRIPTIONAL REGULATOR RV0890C-RELATED"/>
    <property type="match status" value="1"/>
</dbReference>
<feature type="repeat" description="TPR" evidence="1">
    <location>
        <begin position="653"/>
        <end position="686"/>
    </location>
</feature>
<gene>
    <name evidence="2" type="ORF">CLV68_4068</name>
</gene>
<proteinExistence type="predicted"/>
<organism evidence="2 3">
    <name type="scientific">Actinokineospora cianjurensis</name>
    <dbReference type="NCBI Taxonomy" id="585224"/>
    <lineage>
        <taxon>Bacteria</taxon>
        <taxon>Bacillati</taxon>
        <taxon>Actinomycetota</taxon>
        <taxon>Actinomycetes</taxon>
        <taxon>Pseudonocardiales</taxon>
        <taxon>Pseudonocardiaceae</taxon>
        <taxon>Actinokineospora</taxon>
    </lineage>
</organism>
<dbReference type="SUPFAM" id="SSF48452">
    <property type="entry name" value="TPR-like"/>
    <property type="match status" value="1"/>
</dbReference>
<dbReference type="GO" id="GO:0043531">
    <property type="term" value="F:ADP binding"/>
    <property type="evidence" value="ECO:0007669"/>
    <property type="project" value="InterPro"/>
</dbReference>
<dbReference type="EMBL" id="RCDD01000003">
    <property type="protein sequence ID" value="RLK57977.1"/>
    <property type="molecule type" value="Genomic_DNA"/>
</dbReference>
<accession>A0A421B0U0</accession>
<comment type="caution">
    <text evidence="2">The sequence shown here is derived from an EMBL/GenBank/DDBJ whole genome shotgun (WGS) entry which is preliminary data.</text>
</comment>
<dbReference type="InterPro" id="IPR011990">
    <property type="entry name" value="TPR-like_helical_dom_sf"/>
</dbReference>
<protein>
    <submittedName>
        <fullName evidence="2">Putative ATPase</fullName>
    </submittedName>
</protein>
<dbReference type="AlphaFoldDB" id="A0A421B0U0"/>
<keyword evidence="1" id="KW-0802">TPR repeat</keyword>
<evidence type="ECO:0000256" key="1">
    <source>
        <dbReference type="PROSITE-ProRule" id="PRU00339"/>
    </source>
</evidence>